<protein>
    <submittedName>
        <fullName evidence="1">Uncharacterized protein</fullName>
    </submittedName>
</protein>
<organism evidence="1">
    <name type="scientific">Arundo donax</name>
    <name type="common">Giant reed</name>
    <name type="synonym">Donax arundinaceus</name>
    <dbReference type="NCBI Taxonomy" id="35708"/>
    <lineage>
        <taxon>Eukaryota</taxon>
        <taxon>Viridiplantae</taxon>
        <taxon>Streptophyta</taxon>
        <taxon>Embryophyta</taxon>
        <taxon>Tracheophyta</taxon>
        <taxon>Spermatophyta</taxon>
        <taxon>Magnoliopsida</taxon>
        <taxon>Liliopsida</taxon>
        <taxon>Poales</taxon>
        <taxon>Poaceae</taxon>
        <taxon>PACMAD clade</taxon>
        <taxon>Arundinoideae</taxon>
        <taxon>Arundineae</taxon>
        <taxon>Arundo</taxon>
    </lineage>
</organism>
<name>A0A0A8ZYV8_ARUDO</name>
<evidence type="ECO:0000313" key="1">
    <source>
        <dbReference type="EMBL" id="JAD39972.1"/>
    </source>
</evidence>
<sequence length="19" mass="2168">MTGQRIRPASGRIVPERRS</sequence>
<reference evidence="1" key="1">
    <citation type="submission" date="2014-09" db="EMBL/GenBank/DDBJ databases">
        <authorList>
            <person name="Magalhaes I.L.F."/>
            <person name="Oliveira U."/>
            <person name="Santos F.R."/>
            <person name="Vidigal T.H.D.A."/>
            <person name="Brescovit A.D."/>
            <person name="Santos A.J."/>
        </authorList>
    </citation>
    <scope>NUCLEOTIDE SEQUENCE</scope>
    <source>
        <tissue evidence="1">Shoot tissue taken approximately 20 cm above the soil surface</tissue>
    </source>
</reference>
<proteinExistence type="predicted"/>
<dbReference type="EMBL" id="GBRH01257923">
    <property type="protein sequence ID" value="JAD39972.1"/>
    <property type="molecule type" value="Transcribed_RNA"/>
</dbReference>
<dbReference type="AlphaFoldDB" id="A0A0A8ZYV8"/>
<reference evidence="1" key="2">
    <citation type="journal article" date="2015" name="Data Brief">
        <title>Shoot transcriptome of the giant reed, Arundo donax.</title>
        <authorList>
            <person name="Barrero R.A."/>
            <person name="Guerrero F.D."/>
            <person name="Moolhuijzen P."/>
            <person name="Goolsby J.A."/>
            <person name="Tidwell J."/>
            <person name="Bellgard S.E."/>
            <person name="Bellgard M.I."/>
        </authorList>
    </citation>
    <scope>NUCLEOTIDE SEQUENCE</scope>
    <source>
        <tissue evidence="1">Shoot tissue taken approximately 20 cm above the soil surface</tissue>
    </source>
</reference>
<accession>A0A0A8ZYV8</accession>